<dbReference type="OrthoDB" id="6022at2759"/>
<name>A0A1X2IXY2_9FUNG</name>
<feature type="compositionally biased region" description="Low complexity" evidence="2">
    <location>
        <begin position="143"/>
        <end position="156"/>
    </location>
</feature>
<dbReference type="AlphaFoldDB" id="A0A1X2IXY2"/>
<dbReference type="Pfam" id="PF09736">
    <property type="entry name" value="Bud13"/>
    <property type="match status" value="1"/>
</dbReference>
<dbReference type="InterPro" id="IPR018609">
    <property type="entry name" value="Bud13"/>
</dbReference>
<feature type="region of interest" description="Disordered" evidence="2">
    <location>
        <begin position="198"/>
        <end position="324"/>
    </location>
</feature>
<dbReference type="PANTHER" id="PTHR31809:SF0">
    <property type="entry name" value="BUD13 HOMOLOG"/>
    <property type="match status" value="1"/>
</dbReference>
<protein>
    <submittedName>
        <fullName evidence="3">Pre-mRNA-splicing factor of RES complex-domain-containing protein</fullName>
    </submittedName>
</protein>
<dbReference type="Proteomes" id="UP000193560">
    <property type="component" value="Unassembled WGS sequence"/>
</dbReference>
<dbReference type="PANTHER" id="PTHR31809">
    <property type="entry name" value="BUD13 HOMOLOG"/>
    <property type="match status" value="1"/>
</dbReference>
<feature type="compositionally biased region" description="Basic and acidic residues" evidence="2">
    <location>
        <begin position="256"/>
        <end position="271"/>
    </location>
</feature>
<dbReference type="GO" id="GO:0005684">
    <property type="term" value="C:U2-type spliceosomal complex"/>
    <property type="evidence" value="ECO:0007669"/>
    <property type="project" value="TreeGrafter"/>
</dbReference>
<feature type="region of interest" description="Disordered" evidence="2">
    <location>
        <begin position="39"/>
        <end position="180"/>
    </location>
</feature>
<dbReference type="InterPro" id="IPR051112">
    <property type="entry name" value="CWC26_splicing_factor"/>
</dbReference>
<comment type="similarity">
    <text evidence="1">Belongs to the CWC26 family.</text>
</comment>
<dbReference type="EMBL" id="MCGE01000002">
    <property type="protein sequence ID" value="ORZ24112.1"/>
    <property type="molecule type" value="Genomic_DNA"/>
</dbReference>
<evidence type="ECO:0000256" key="1">
    <source>
        <dbReference type="ARBA" id="ARBA00011069"/>
    </source>
</evidence>
<comment type="caution">
    <text evidence="3">The sequence shown here is derived from an EMBL/GenBank/DDBJ whole genome shotgun (WGS) entry which is preliminary data.</text>
</comment>
<dbReference type="STRING" id="90262.A0A1X2IXY2"/>
<feature type="compositionally biased region" description="Basic residues" evidence="2">
    <location>
        <begin position="310"/>
        <end position="321"/>
    </location>
</feature>
<evidence type="ECO:0000313" key="3">
    <source>
        <dbReference type="EMBL" id="ORZ24112.1"/>
    </source>
</evidence>
<dbReference type="GO" id="GO:0003723">
    <property type="term" value="F:RNA binding"/>
    <property type="evidence" value="ECO:0007669"/>
    <property type="project" value="TreeGrafter"/>
</dbReference>
<feature type="compositionally biased region" description="Basic residues" evidence="2">
    <location>
        <begin position="46"/>
        <end position="55"/>
    </location>
</feature>
<reference evidence="3 4" key="1">
    <citation type="submission" date="2016-07" db="EMBL/GenBank/DDBJ databases">
        <title>Pervasive Adenine N6-methylation of Active Genes in Fungi.</title>
        <authorList>
            <consortium name="DOE Joint Genome Institute"/>
            <person name="Mondo S.J."/>
            <person name="Dannebaum R.O."/>
            <person name="Kuo R.C."/>
            <person name="Labutti K."/>
            <person name="Haridas S."/>
            <person name="Kuo A."/>
            <person name="Salamov A."/>
            <person name="Ahrendt S.R."/>
            <person name="Lipzen A."/>
            <person name="Sullivan W."/>
            <person name="Andreopoulos W.B."/>
            <person name="Clum A."/>
            <person name="Lindquist E."/>
            <person name="Daum C."/>
            <person name="Ramamoorthy G.K."/>
            <person name="Gryganskyi A."/>
            <person name="Culley D."/>
            <person name="Magnuson J.K."/>
            <person name="James T.Y."/>
            <person name="O'Malley M.A."/>
            <person name="Stajich J.E."/>
            <person name="Spatafora J.W."/>
            <person name="Visel A."/>
            <person name="Grigoriev I.V."/>
        </authorList>
    </citation>
    <scope>NUCLEOTIDE SEQUENCE [LARGE SCALE GENOMIC DNA]</scope>
    <source>
        <strain evidence="3 4">NRRL 1336</strain>
    </source>
</reference>
<evidence type="ECO:0000313" key="4">
    <source>
        <dbReference type="Proteomes" id="UP000193560"/>
    </source>
</evidence>
<feature type="compositionally biased region" description="Basic and acidic residues" evidence="2">
    <location>
        <begin position="213"/>
        <end position="248"/>
    </location>
</feature>
<gene>
    <name evidence="3" type="ORF">BCR42DRAFT_402267</name>
</gene>
<feature type="compositionally biased region" description="Basic and acidic residues" evidence="2">
    <location>
        <begin position="132"/>
        <end position="142"/>
    </location>
</feature>
<proteinExistence type="inferred from homology"/>
<dbReference type="GO" id="GO:0000398">
    <property type="term" value="P:mRNA splicing, via spliceosome"/>
    <property type="evidence" value="ECO:0007669"/>
    <property type="project" value="TreeGrafter"/>
</dbReference>
<sequence length="371" mass="42123">MEDDFIDQSDRDSLIRQKYLSRAPGDAATKAYIANKYLAGQDDDKKRKKKKKLSTGHKIQQHGNIGIVDEDDWGWSNDTRSDGNTKKRKKRSTTAIGVTVGSAPWQPIGQAKTDQDEEGYPVEEDDDDNEEDKPVVVQDKRTALMTSATTATATSAKGKGNQPRMTSGQKAGLLTSKEIQQEANRAKELEQRAMERLAAEAKQGAGEDGQDTIYRDDTGRKIDPKLAKAEEARKRKLEIERQERKMEWGKGLVQRNEQEQRRKQLEEETHKPLARYADDDDYNQGLRDQDRWNDPAAGFLTKKSSSSSGKGKRTTRPKYKGSWKPNRYMIPPGYRWDGVDRSNGYEDQFLLHQNKKKSLAAEAHAWSTEDM</sequence>
<dbReference type="GO" id="GO:0070274">
    <property type="term" value="C:RES complex"/>
    <property type="evidence" value="ECO:0007669"/>
    <property type="project" value="TreeGrafter"/>
</dbReference>
<evidence type="ECO:0000256" key="2">
    <source>
        <dbReference type="SAM" id="MobiDB-lite"/>
    </source>
</evidence>
<keyword evidence="4" id="KW-1185">Reference proteome</keyword>
<feature type="compositionally biased region" description="Acidic residues" evidence="2">
    <location>
        <begin position="115"/>
        <end position="131"/>
    </location>
</feature>
<accession>A0A1X2IXY2</accession>
<organism evidence="3 4">
    <name type="scientific">Absidia repens</name>
    <dbReference type="NCBI Taxonomy" id="90262"/>
    <lineage>
        <taxon>Eukaryota</taxon>
        <taxon>Fungi</taxon>
        <taxon>Fungi incertae sedis</taxon>
        <taxon>Mucoromycota</taxon>
        <taxon>Mucoromycotina</taxon>
        <taxon>Mucoromycetes</taxon>
        <taxon>Mucorales</taxon>
        <taxon>Cunninghamellaceae</taxon>
        <taxon>Absidia</taxon>
    </lineage>
</organism>